<dbReference type="InterPro" id="IPR001584">
    <property type="entry name" value="Integrase_cat-core"/>
</dbReference>
<feature type="coiled-coil region" evidence="1">
    <location>
        <begin position="376"/>
        <end position="403"/>
    </location>
</feature>
<dbReference type="PROSITE" id="PS50994">
    <property type="entry name" value="INTEGRASE"/>
    <property type="match status" value="1"/>
</dbReference>
<evidence type="ECO:0000313" key="4">
    <source>
        <dbReference type="EMBL" id="GEU79566.1"/>
    </source>
</evidence>
<dbReference type="InterPro" id="IPR012337">
    <property type="entry name" value="RNaseH-like_sf"/>
</dbReference>
<evidence type="ECO:0000259" key="3">
    <source>
        <dbReference type="PROSITE" id="PS50994"/>
    </source>
</evidence>
<comment type="caution">
    <text evidence="4">The sequence shown here is derived from an EMBL/GenBank/DDBJ whole genome shotgun (WGS) entry which is preliminary data.</text>
</comment>
<dbReference type="Pfam" id="PF03732">
    <property type="entry name" value="Retrotrans_gag"/>
    <property type="match status" value="1"/>
</dbReference>
<proteinExistence type="predicted"/>
<dbReference type="PANTHER" id="PTHR33223">
    <property type="entry name" value="CCHC-TYPE DOMAIN-CONTAINING PROTEIN"/>
    <property type="match status" value="1"/>
</dbReference>
<dbReference type="Gene3D" id="2.40.70.10">
    <property type="entry name" value="Acid Proteases"/>
    <property type="match status" value="1"/>
</dbReference>
<feature type="domain" description="Integrase catalytic" evidence="3">
    <location>
        <begin position="801"/>
        <end position="903"/>
    </location>
</feature>
<feature type="compositionally biased region" description="Polar residues" evidence="2">
    <location>
        <begin position="218"/>
        <end position="230"/>
    </location>
</feature>
<feature type="region of interest" description="Disordered" evidence="2">
    <location>
        <begin position="210"/>
        <end position="231"/>
    </location>
</feature>
<evidence type="ECO:0000256" key="1">
    <source>
        <dbReference type="SAM" id="Coils"/>
    </source>
</evidence>
<dbReference type="InterPro" id="IPR005162">
    <property type="entry name" value="Retrotrans_gag_dom"/>
</dbReference>
<keyword evidence="4" id="KW-0548">Nucleotidyltransferase</keyword>
<dbReference type="PANTHER" id="PTHR33223:SF11">
    <property type="entry name" value="ELEMENT PROTEIN, PUTATIVE-RELATED"/>
    <property type="match status" value="1"/>
</dbReference>
<organism evidence="4">
    <name type="scientific">Tanacetum cinerariifolium</name>
    <name type="common">Dalmatian daisy</name>
    <name type="synonym">Chrysanthemum cinerariifolium</name>
    <dbReference type="NCBI Taxonomy" id="118510"/>
    <lineage>
        <taxon>Eukaryota</taxon>
        <taxon>Viridiplantae</taxon>
        <taxon>Streptophyta</taxon>
        <taxon>Embryophyta</taxon>
        <taxon>Tracheophyta</taxon>
        <taxon>Spermatophyta</taxon>
        <taxon>Magnoliopsida</taxon>
        <taxon>eudicotyledons</taxon>
        <taxon>Gunneridae</taxon>
        <taxon>Pentapetalae</taxon>
        <taxon>asterids</taxon>
        <taxon>campanulids</taxon>
        <taxon>Asterales</taxon>
        <taxon>Asteraceae</taxon>
        <taxon>Asteroideae</taxon>
        <taxon>Anthemideae</taxon>
        <taxon>Anthemidinae</taxon>
        <taxon>Tanacetum</taxon>
    </lineage>
</organism>
<dbReference type="AlphaFoldDB" id="A0A6L2N049"/>
<dbReference type="GO" id="GO:0003676">
    <property type="term" value="F:nucleic acid binding"/>
    <property type="evidence" value="ECO:0007669"/>
    <property type="project" value="InterPro"/>
</dbReference>
<dbReference type="GO" id="GO:0003964">
    <property type="term" value="F:RNA-directed DNA polymerase activity"/>
    <property type="evidence" value="ECO:0007669"/>
    <property type="project" value="UniProtKB-KW"/>
</dbReference>
<accession>A0A6L2N049</accession>
<dbReference type="Gene3D" id="3.30.420.10">
    <property type="entry name" value="Ribonuclease H-like superfamily/Ribonuclease H"/>
    <property type="match status" value="1"/>
</dbReference>
<dbReference type="InterPro" id="IPR036397">
    <property type="entry name" value="RNaseH_sf"/>
</dbReference>
<reference evidence="4" key="1">
    <citation type="journal article" date="2019" name="Sci. Rep.">
        <title>Draft genome of Tanacetum cinerariifolium, the natural source of mosquito coil.</title>
        <authorList>
            <person name="Yamashiro T."/>
            <person name="Shiraishi A."/>
            <person name="Satake H."/>
            <person name="Nakayama K."/>
        </authorList>
    </citation>
    <scope>NUCLEOTIDE SEQUENCE</scope>
</reference>
<gene>
    <name evidence="4" type="ORF">Tci_051544</name>
</gene>
<dbReference type="SUPFAM" id="SSF53098">
    <property type="entry name" value="Ribonuclease H-like"/>
    <property type="match status" value="1"/>
</dbReference>
<dbReference type="InterPro" id="IPR021109">
    <property type="entry name" value="Peptidase_aspartic_dom_sf"/>
</dbReference>
<evidence type="ECO:0000256" key="2">
    <source>
        <dbReference type="SAM" id="MobiDB-lite"/>
    </source>
</evidence>
<dbReference type="CDD" id="cd00303">
    <property type="entry name" value="retropepsin_like"/>
    <property type="match status" value="1"/>
</dbReference>
<keyword evidence="4" id="KW-0695">RNA-directed DNA polymerase</keyword>
<keyword evidence="4" id="KW-0808">Transferase</keyword>
<sequence length="941" mass="108029">MADNRTMEELLQAPTEGYGEAIVISEINANHFEIKTNLLQLIQANPYHGFERKNPHTHINNFKRITSNLKFRDVSNDVIKLMMFPYSLEGSARVWYDKKPPNSILTWEDLVNKFVNQFFPPSKTTHLKNKISRFTQRFEETFGEAWERFKKMLRVCPHHGFTKLAQIDTFYNGLNDNDQDSVNAAAGGNLLSKTTREALQIIENKSKVRYSRKKPNVSRMNTTSRENASNTDDRIDNLADQISTIVDIFAKKVVTLAPVKAVEESCVTCGGAHAYYNCPNTDSNQPSVCVATGTYNQVAPQNRASNYMAPPGFASVQNCQNTFNQNQGQENNFNRGNNFHSNQHFQVPNQGFQTQPFQAPNNQVQQGFSNEFSSYKKANDQMLRNMQNQVNSLKGEFNNEIQNTMKTQQTKKLSLLELAPTRMPLELADRSITRPKGVAEDIFVKVGKFHFLTDFVVVDFEADPRVPLILGRSFLRTGRALIDVYGEEIILQVNDEAVTFNLNQTTRYSSTYDDFLVNRIDIIDVAKEEYAQEIFGFSNNSLGGNPTSNSEPILSDSSHSLTPFEGSDFILEEIEAYLKDDSFHQKLTMPIMIQREIFGVDKLPAIIAKDLKDNEKEALLKMLERLAENEFYCFLDGFSGYFQIPINLPDQKKPLSPVPMEHLLIAECPLAFAMLLGHFKGHSVYGSIGFKYLLNKKDAKPRLIRWVLLLQKFDIIIRDKKGTKNLAADHLSRLENPHRDVFENKDINENFPLETLGKISSESTPWFADFANFHAGNFIVKGMSSQQKKKFFKDVKHYFWDDPYLFRYVRIKSFDLMSKYGVTHRLATTYHPQTSGKVEVSNRGLKRILERTVGENRASWSEKLEDALWAFRTDYKTPIRCTSYKLVYGKSCDLPIELEHKAYWDLKHVNFDLKTAGDHRKLQLNELNELRDQAYENSLIY</sequence>
<dbReference type="GO" id="GO:0015074">
    <property type="term" value="P:DNA integration"/>
    <property type="evidence" value="ECO:0007669"/>
    <property type="project" value="InterPro"/>
</dbReference>
<dbReference type="EMBL" id="BKCJ010007899">
    <property type="protein sequence ID" value="GEU79566.1"/>
    <property type="molecule type" value="Genomic_DNA"/>
</dbReference>
<name>A0A6L2N049_TANCI</name>
<keyword evidence="1" id="KW-0175">Coiled coil</keyword>
<protein>
    <submittedName>
        <fullName evidence="4">Reverse transcriptase domain-containing protein</fullName>
    </submittedName>
</protein>